<dbReference type="SUPFAM" id="SSF55729">
    <property type="entry name" value="Acyl-CoA N-acyltransferases (Nat)"/>
    <property type="match status" value="1"/>
</dbReference>
<proteinExistence type="inferred from homology"/>
<dbReference type="Proteomes" id="UP000199225">
    <property type="component" value="Unassembled WGS sequence"/>
</dbReference>
<dbReference type="Pfam" id="PF13302">
    <property type="entry name" value="Acetyltransf_3"/>
    <property type="match status" value="1"/>
</dbReference>
<dbReference type="RefSeq" id="WP_093192576.1">
    <property type="nucleotide sequence ID" value="NZ_FNEV01000002.1"/>
</dbReference>
<dbReference type="PANTHER" id="PTHR43792">
    <property type="entry name" value="GNAT FAMILY, PUTATIVE (AFU_ORTHOLOGUE AFUA_3G00765)-RELATED-RELATED"/>
    <property type="match status" value="1"/>
</dbReference>
<dbReference type="OrthoDB" id="9798081at2"/>
<dbReference type="GO" id="GO:0016747">
    <property type="term" value="F:acyltransferase activity, transferring groups other than amino-acyl groups"/>
    <property type="evidence" value="ECO:0007669"/>
    <property type="project" value="InterPro"/>
</dbReference>
<dbReference type="EMBL" id="FNEV01000002">
    <property type="protein sequence ID" value="SDJ14712.1"/>
    <property type="molecule type" value="Genomic_DNA"/>
</dbReference>
<keyword evidence="1" id="KW-0808">Transferase</keyword>
<evidence type="ECO:0000313" key="6">
    <source>
        <dbReference type="Proteomes" id="UP000199225"/>
    </source>
</evidence>
<accession>A0A1G8RCH5</accession>
<keyword evidence="6" id="KW-1185">Reference proteome</keyword>
<dbReference type="InterPro" id="IPR051531">
    <property type="entry name" value="N-acetyltransferase"/>
</dbReference>
<evidence type="ECO:0000256" key="3">
    <source>
        <dbReference type="ARBA" id="ARBA00038502"/>
    </source>
</evidence>
<gene>
    <name evidence="5" type="ORF">SAMN04490247_0955</name>
</gene>
<reference evidence="6" key="1">
    <citation type="submission" date="2016-10" db="EMBL/GenBank/DDBJ databases">
        <authorList>
            <person name="Varghese N."/>
            <person name="Submissions S."/>
        </authorList>
    </citation>
    <scope>NUCLEOTIDE SEQUENCE [LARGE SCALE GENOMIC DNA]</scope>
    <source>
        <strain evidence="6">DSM 4771</strain>
    </source>
</reference>
<dbReference type="PROSITE" id="PS51186">
    <property type="entry name" value="GNAT"/>
    <property type="match status" value="1"/>
</dbReference>
<evidence type="ECO:0000256" key="2">
    <source>
        <dbReference type="ARBA" id="ARBA00023315"/>
    </source>
</evidence>
<dbReference type="PANTHER" id="PTHR43792:SF8">
    <property type="entry name" value="[RIBOSOMAL PROTEIN US5]-ALANINE N-ACETYLTRANSFERASE"/>
    <property type="match status" value="1"/>
</dbReference>
<dbReference type="InterPro" id="IPR016181">
    <property type="entry name" value="Acyl_CoA_acyltransferase"/>
</dbReference>
<evidence type="ECO:0000259" key="4">
    <source>
        <dbReference type="PROSITE" id="PS51186"/>
    </source>
</evidence>
<dbReference type="InterPro" id="IPR000182">
    <property type="entry name" value="GNAT_dom"/>
</dbReference>
<name>A0A1G8RCH5_9BACI</name>
<keyword evidence="2" id="KW-0012">Acyltransferase</keyword>
<evidence type="ECO:0000313" key="5">
    <source>
        <dbReference type="EMBL" id="SDJ14712.1"/>
    </source>
</evidence>
<dbReference type="AlphaFoldDB" id="A0A1G8RCH5"/>
<sequence length="183" mass="21109">MLPELETEHLLLRAYERKDAPRAKRLAGDKDVAETNFLPHPYTLEMAEGWISSHPDLIEKGETYPFAIILKGEDQLVGTMTLRVDKLHNKGELAYWIGKDYWNNGYATEAAQLVIDFGFKEQKLNRIWAPVMSKNKASAKLMQKVGLTYEGTLKQDIIRWDEYQDVDIFGLLKEDYFGRKPSV</sequence>
<feature type="domain" description="N-acetyltransferase" evidence="4">
    <location>
        <begin position="10"/>
        <end position="167"/>
    </location>
</feature>
<evidence type="ECO:0000256" key="1">
    <source>
        <dbReference type="ARBA" id="ARBA00022679"/>
    </source>
</evidence>
<dbReference type="STRING" id="86666.SAMN04490247_0955"/>
<dbReference type="Gene3D" id="3.40.630.30">
    <property type="match status" value="1"/>
</dbReference>
<organism evidence="5 6">
    <name type="scientific">Salimicrobium halophilum</name>
    <dbReference type="NCBI Taxonomy" id="86666"/>
    <lineage>
        <taxon>Bacteria</taxon>
        <taxon>Bacillati</taxon>
        <taxon>Bacillota</taxon>
        <taxon>Bacilli</taxon>
        <taxon>Bacillales</taxon>
        <taxon>Bacillaceae</taxon>
        <taxon>Salimicrobium</taxon>
    </lineage>
</organism>
<comment type="similarity">
    <text evidence="3">Belongs to the acetyltransferase family. RimJ subfamily.</text>
</comment>
<protein>
    <recommendedName>
        <fullName evidence="4">N-acetyltransferase domain-containing protein</fullName>
    </recommendedName>
</protein>